<keyword evidence="1" id="KW-0812">Transmembrane</keyword>
<keyword evidence="3" id="KW-1185">Reference proteome</keyword>
<proteinExistence type="predicted"/>
<gene>
    <name evidence="2" type="ORF">KGM_207869</name>
</gene>
<comment type="caution">
    <text evidence="2">The sequence shown here is derived from an EMBL/GenBank/DDBJ whole genome shotgun (WGS) entry which is preliminary data.</text>
</comment>
<protein>
    <submittedName>
        <fullName evidence="2">Uncharacterized protein</fullName>
    </submittedName>
</protein>
<dbReference type="EMBL" id="AGBW02013764">
    <property type="protein sequence ID" value="OWR42864.1"/>
    <property type="molecule type" value="Genomic_DNA"/>
</dbReference>
<accession>A0A212EMZ5</accession>
<evidence type="ECO:0000313" key="3">
    <source>
        <dbReference type="Proteomes" id="UP000007151"/>
    </source>
</evidence>
<reference evidence="2 3" key="1">
    <citation type="journal article" date="2011" name="Cell">
        <title>The monarch butterfly genome yields insights into long-distance migration.</title>
        <authorList>
            <person name="Zhan S."/>
            <person name="Merlin C."/>
            <person name="Boore J.L."/>
            <person name="Reppert S.M."/>
        </authorList>
    </citation>
    <scope>NUCLEOTIDE SEQUENCE [LARGE SCALE GENOMIC DNA]</scope>
    <source>
        <strain evidence="2">F-2</strain>
    </source>
</reference>
<sequence>MEIEPRQQVERYAEYPGMSHDQALYYPYEPATGPHVPVVTKHHYSGSHKSNAAMSALTLLAFLFFLHILQQCLRDHMNAMGTPQVMVVGGRESERNIAKKNKIDKTNNDQNYDYNGDDTDKYTKITTSDNAWKKTKYNVQKHYINRSSYGYDPMDY</sequence>
<evidence type="ECO:0000313" key="2">
    <source>
        <dbReference type="EMBL" id="OWR42864.1"/>
    </source>
</evidence>
<dbReference type="KEGG" id="dpl:KGM_207869"/>
<feature type="transmembrane region" description="Helical" evidence="1">
    <location>
        <begin position="52"/>
        <end position="69"/>
    </location>
</feature>
<dbReference type="Proteomes" id="UP000007151">
    <property type="component" value="Unassembled WGS sequence"/>
</dbReference>
<dbReference type="InParanoid" id="A0A212EMZ5"/>
<keyword evidence="1" id="KW-0472">Membrane</keyword>
<dbReference type="AlphaFoldDB" id="A0A212EMZ5"/>
<evidence type="ECO:0000256" key="1">
    <source>
        <dbReference type="SAM" id="Phobius"/>
    </source>
</evidence>
<organism evidence="2 3">
    <name type="scientific">Danaus plexippus plexippus</name>
    <dbReference type="NCBI Taxonomy" id="278856"/>
    <lineage>
        <taxon>Eukaryota</taxon>
        <taxon>Metazoa</taxon>
        <taxon>Ecdysozoa</taxon>
        <taxon>Arthropoda</taxon>
        <taxon>Hexapoda</taxon>
        <taxon>Insecta</taxon>
        <taxon>Pterygota</taxon>
        <taxon>Neoptera</taxon>
        <taxon>Endopterygota</taxon>
        <taxon>Lepidoptera</taxon>
        <taxon>Glossata</taxon>
        <taxon>Ditrysia</taxon>
        <taxon>Papilionoidea</taxon>
        <taxon>Nymphalidae</taxon>
        <taxon>Danainae</taxon>
        <taxon>Danaini</taxon>
        <taxon>Danaina</taxon>
        <taxon>Danaus</taxon>
        <taxon>Danaus</taxon>
    </lineage>
</organism>
<keyword evidence="1" id="KW-1133">Transmembrane helix</keyword>
<name>A0A212EMZ5_DANPL</name>